<feature type="compositionally biased region" description="Basic and acidic residues" evidence="1">
    <location>
        <begin position="201"/>
        <end position="220"/>
    </location>
</feature>
<organism evidence="2 3">
    <name type="scientific">Purpureocillium lavendulum</name>
    <dbReference type="NCBI Taxonomy" id="1247861"/>
    <lineage>
        <taxon>Eukaryota</taxon>
        <taxon>Fungi</taxon>
        <taxon>Dikarya</taxon>
        <taxon>Ascomycota</taxon>
        <taxon>Pezizomycotina</taxon>
        <taxon>Sordariomycetes</taxon>
        <taxon>Hypocreomycetidae</taxon>
        <taxon>Hypocreales</taxon>
        <taxon>Ophiocordycipitaceae</taxon>
        <taxon>Purpureocillium</taxon>
    </lineage>
</organism>
<protein>
    <submittedName>
        <fullName evidence="2">Uncharacterized protein</fullName>
    </submittedName>
</protein>
<dbReference type="Proteomes" id="UP001163105">
    <property type="component" value="Unassembled WGS sequence"/>
</dbReference>
<dbReference type="AlphaFoldDB" id="A0AB34G2Y4"/>
<proteinExistence type="predicted"/>
<evidence type="ECO:0000313" key="2">
    <source>
        <dbReference type="EMBL" id="KAJ6444941.1"/>
    </source>
</evidence>
<name>A0AB34G2Y4_9HYPO</name>
<comment type="caution">
    <text evidence="2">The sequence shown here is derived from an EMBL/GenBank/DDBJ whole genome shotgun (WGS) entry which is preliminary data.</text>
</comment>
<dbReference type="EMBL" id="JAQHRD010000002">
    <property type="protein sequence ID" value="KAJ6444941.1"/>
    <property type="molecule type" value="Genomic_DNA"/>
</dbReference>
<keyword evidence="3" id="KW-1185">Reference proteome</keyword>
<evidence type="ECO:0000313" key="3">
    <source>
        <dbReference type="Proteomes" id="UP001163105"/>
    </source>
</evidence>
<sequence>MKPFSSTTLALTAGSVYGVQLSWLASILVVVGLLHADSAAAAPVGIVARTWGNYNNGAGAAAAGNYWGASGARAYGNYYNNGYNNAAAANYYNGVSGARGYGNYYNYGAGAAAAGNYYNNGYYGGARAYGNYYNSATTASAYGNPYNDPNVNPSAGTTPGNTLCGYQGPRYVCKGPGVANFASGWQPLRRFRSRIVAAAADPEKGDADTKTAIDTGRDAGGKTGEPAENGGQAVDSSSKAA</sequence>
<evidence type="ECO:0000256" key="1">
    <source>
        <dbReference type="SAM" id="MobiDB-lite"/>
    </source>
</evidence>
<gene>
    <name evidence="2" type="ORF">O9K51_03343</name>
</gene>
<feature type="region of interest" description="Disordered" evidence="1">
    <location>
        <begin position="200"/>
        <end position="241"/>
    </location>
</feature>
<reference evidence="2" key="1">
    <citation type="submission" date="2023-01" db="EMBL/GenBank/DDBJ databases">
        <title>The growth and conidiation of Purpureocillium lavendulum are regulated by nitrogen source and histone H3K14 acetylation.</title>
        <authorList>
            <person name="Tang P."/>
            <person name="Han J."/>
            <person name="Zhang C."/>
            <person name="Tang P."/>
            <person name="Qi F."/>
            <person name="Zhang K."/>
            <person name="Liang L."/>
        </authorList>
    </citation>
    <scope>NUCLEOTIDE SEQUENCE</scope>
    <source>
        <strain evidence="2">YMF1.00683</strain>
    </source>
</reference>
<accession>A0AB34G2Y4</accession>